<dbReference type="HAMAP" id="MF_01477">
    <property type="entry name" value="Iojap_RsfS"/>
    <property type="match status" value="1"/>
</dbReference>
<keyword evidence="2" id="KW-0810">Translation regulation</keyword>
<protein>
    <recommendedName>
        <fullName evidence="2">Ribosomal silencing factor RsfS</fullName>
    </recommendedName>
</protein>
<comment type="subcellular location">
    <subcellularLocation>
        <location evidence="2">Cytoplasm</location>
    </subcellularLocation>
</comment>
<evidence type="ECO:0000256" key="1">
    <source>
        <dbReference type="ARBA" id="ARBA00010574"/>
    </source>
</evidence>
<dbReference type="GO" id="GO:0090071">
    <property type="term" value="P:negative regulation of ribosome biogenesis"/>
    <property type="evidence" value="ECO:0007669"/>
    <property type="project" value="UniProtKB-UniRule"/>
</dbReference>
<dbReference type="InterPro" id="IPR004394">
    <property type="entry name" value="Iojap/RsfS/C7orf30"/>
</dbReference>
<dbReference type="AlphaFoldDB" id="A0A6J4VKT1"/>
<name>A0A6J4VKT1_9BACT</name>
<dbReference type="InterPro" id="IPR043519">
    <property type="entry name" value="NT_sf"/>
</dbReference>
<dbReference type="GO" id="GO:0042256">
    <property type="term" value="P:cytosolic ribosome assembly"/>
    <property type="evidence" value="ECO:0007669"/>
    <property type="project" value="UniProtKB-UniRule"/>
</dbReference>
<keyword evidence="2" id="KW-0678">Repressor</keyword>
<dbReference type="PANTHER" id="PTHR21043:SF0">
    <property type="entry name" value="MITOCHONDRIAL ASSEMBLY OF RIBOSOMAL LARGE SUBUNIT PROTEIN 1"/>
    <property type="match status" value="1"/>
</dbReference>
<sequence length="142" mass="15653">MAISECFRSIPIETSAQADHSVDGSLDRQLGRELALAIADTISDTPASNTLVLDIHEASAFADYFVICSGENERQLRAIHRGITDDLAIRGIRPHRTEGSALSGWVLLDFGDVIVHIFAAEQRSFYRLEDLWADAQTLLAIQ</sequence>
<dbReference type="SUPFAM" id="SSF81301">
    <property type="entry name" value="Nucleotidyltransferase"/>
    <property type="match status" value="1"/>
</dbReference>
<reference evidence="3" key="1">
    <citation type="submission" date="2020-02" db="EMBL/GenBank/DDBJ databases">
        <authorList>
            <person name="Meier V. D."/>
        </authorList>
    </citation>
    <scope>NUCLEOTIDE SEQUENCE</scope>
    <source>
        <strain evidence="3">AVDCRST_MAG59</strain>
    </source>
</reference>
<accession>A0A6J4VKT1</accession>
<comment type="similarity">
    <text evidence="1 2">Belongs to the Iojap/RsfS family.</text>
</comment>
<organism evidence="3">
    <name type="scientific">uncultured Thermomicrobiales bacterium</name>
    <dbReference type="NCBI Taxonomy" id="1645740"/>
    <lineage>
        <taxon>Bacteria</taxon>
        <taxon>Pseudomonadati</taxon>
        <taxon>Thermomicrobiota</taxon>
        <taxon>Thermomicrobia</taxon>
        <taxon>Thermomicrobiales</taxon>
        <taxon>environmental samples</taxon>
    </lineage>
</organism>
<dbReference type="GO" id="GO:0017148">
    <property type="term" value="P:negative regulation of translation"/>
    <property type="evidence" value="ECO:0007669"/>
    <property type="project" value="UniProtKB-UniRule"/>
</dbReference>
<dbReference type="PANTHER" id="PTHR21043">
    <property type="entry name" value="IOJAP SUPERFAMILY ORTHOLOG"/>
    <property type="match status" value="1"/>
</dbReference>
<dbReference type="Gene3D" id="3.30.460.10">
    <property type="entry name" value="Beta Polymerase, domain 2"/>
    <property type="match status" value="1"/>
</dbReference>
<proteinExistence type="inferred from homology"/>
<comment type="subunit">
    <text evidence="2">Interacts with ribosomal protein uL14 (rplN).</text>
</comment>
<dbReference type="Pfam" id="PF02410">
    <property type="entry name" value="RsfS"/>
    <property type="match status" value="1"/>
</dbReference>
<gene>
    <name evidence="2" type="primary">rsfS</name>
    <name evidence="3" type="ORF">AVDCRST_MAG59-4788</name>
</gene>
<dbReference type="NCBIfam" id="TIGR00090">
    <property type="entry name" value="rsfS_iojap_ybeB"/>
    <property type="match status" value="1"/>
</dbReference>
<dbReference type="EMBL" id="CADCWF010000343">
    <property type="protein sequence ID" value="CAA9580915.1"/>
    <property type="molecule type" value="Genomic_DNA"/>
</dbReference>
<dbReference type="GO" id="GO:0043023">
    <property type="term" value="F:ribosomal large subunit binding"/>
    <property type="evidence" value="ECO:0007669"/>
    <property type="project" value="TreeGrafter"/>
</dbReference>
<keyword evidence="2" id="KW-0963">Cytoplasm</keyword>
<dbReference type="GO" id="GO:0005737">
    <property type="term" value="C:cytoplasm"/>
    <property type="evidence" value="ECO:0007669"/>
    <property type="project" value="UniProtKB-SubCell"/>
</dbReference>
<evidence type="ECO:0000256" key="2">
    <source>
        <dbReference type="HAMAP-Rule" id="MF_01477"/>
    </source>
</evidence>
<evidence type="ECO:0000313" key="3">
    <source>
        <dbReference type="EMBL" id="CAA9580915.1"/>
    </source>
</evidence>
<comment type="function">
    <text evidence="2">Functions as a ribosomal silencing factor. Interacts with ribosomal protein uL14 (rplN), blocking formation of intersubunit bridge B8. Prevents association of the 30S and 50S ribosomal subunits and the formation of functional ribosomes, thus repressing translation.</text>
</comment>